<dbReference type="PANTHER" id="PTHR43685:SF5">
    <property type="entry name" value="GLYCOSYLTRANSFERASE EPSE-RELATED"/>
    <property type="match status" value="1"/>
</dbReference>
<organism evidence="5 6">
    <name type="scientific">Fimbriiglobus ruber</name>
    <dbReference type="NCBI Taxonomy" id="1908690"/>
    <lineage>
        <taxon>Bacteria</taxon>
        <taxon>Pseudomonadati</taxon>
        <taxon>Planctomycetota</taxon>
        <taxon>Planctomycetia</taxon>
        <taxon>Gemmatales</taxon>
        <taxon>Gemmataceae</taxon>
        <taxon>Fimbriiglobus</taxon>
    </lineage>
</organism>
<sequence length="332" mass="37037">METAPPAPRLSVIVCTYNRASFLPGCLASLRGAGVPDLEIVVVDDGSTDDTRQVIEQLNGPDVRYIYQVNKGLSTARNTGILASTGRYIAYLDSDDFWLPGVAADLVAFLDTHPDVGVVFADAKVGNPDEGYKSWAAWAGRAEFAALPATTDGPFRVFDRTAFYRLLIRRNLVFTGAVLQRRELVIDAGLFDAALNAAGDWELYLRMAARAMFAFHPGELAIYTFHDGQMTKDTDRMVREFCDVRRAHLSRVAVAPPEQAILRKSLKEESVYYAYKAYAREDYPTARERFRQVLRESGWDAKTAAYWLLSALPAPLTRGVRWVGRRLTGRRG</sequence>
<gene>
    <name evidence="5" type="ORF">FRUB_06860</name>
</gene>
<evidence type="ECO:0000313" key="6">
    <source>
        <dbReference type="Proteomes" id="UP000214646"/>
    </source>
</evidence>
<keyword evidence="2" id="KW-0328">Glycosyltransferase</keyword>
<dbReference type="InterPro" id="IPR050834">
    <property type="entry name" value="Glycosyltransf_2"/>
</dbReference>
<evidence type="ECO:0000256" key="1">
    <source>
        <dbReference type="ARBA" id="ARBA00006739"/>
    </source>
</evidence>
<comment type="caution">
    <text evidence="5">The sequence shown here is derived from an EMBL/GenBank/DDBJ whole genome shotgun (WGS) entry which is preliminary data.</text>
</comment>
<dbReference type="OrthoDB" id="9772170at2"/>
<reference evidence="6" key="1">
    <citation type="submission" date="2017-06" db="EMBL/GenBank/DDBJ databases">
        <title>Genome analysis of Fimbriiglobus ruber SP5, the first member of the order Planctomycetales with confirmed chitinolytic capability.</title>
        <authorList>
            <person name="Ravin N.V."/>
            <person name="Rakitin A.L."/>
            <person name="Ivanova A.A."/>
            <person name="Beletsky A.V."/>
            <person name="Kulichevskaya I.S."/>
            <person name="Mardanov A.V."/>
            <person name="Dedysh S.N."/>
        </authorList>
    </citation>
    <scope>NUCLEOTIDE SEQUENCE [LARGE SCALE GENOMIC DNA]</scope>
    <source>
        <strain evidence="6">SP5</strain>
    </source>
</reference>
<dbReference type="Pfam" id="PF00535">
    <property type="entry name" value="Glycos_transf_2"/>
    <property type="match status" value="1"/>
</dbReference>
<dbReference type="SUPFAM" id="SSF53448">
    <property type="entry name" value="Nucleotide-diphospho-sugar transferases"/>
    <property type="match status" value="1"/>
</dbReference>
<proteinExistence type="inferred from homology"/>
<evidence type="ECO:0000256" key="2">
    <source>
        <dbReference type="ARBA" id="ARBA00022676"/>
    </source>
</evidence>
<dbReference type="Gene3D" id="3.90.550.10">
    <property type="entry name" value="Spore Coat Polysaccharide Biosynthesis Protein SpsA, Chain A"/>
    <property type="match status" value="1"/>
</dbReference>
<keyword evidence="3 5" id="KW-0808">Transferase</keyword>
<dbReference type="Proteomes" id="UP000214646">
    <property type="component" value="Unassembled WGS sequence"/>
</dbReference>
<dbReference type="InterPro" id="IPR029044">
    <property type="entry name" value="Nucleotide-diphossugar_trans"/>
</dbReference>
<keyword evidence="6" id="KW-1185">Reference proteome</keyword>
<dbReference type="GO" id="GO:0016757">
    <property type="term" value="F:glycosyltransferase activity"/>
    <property type="evidence" value="ECO:0007669"/>
    <property type="project" value="UniProtKB-KW"/>
</dbReference>
<evidence type="ECO:0000313" key="5">
    <source>
        <dbReference type="EMBL" id="OWK37740.1"/>
    </source>
</evidence>
<protein>
    <submittedName>
        <fullName evidence="5">Glycosyl transferase, family 2</fullName>
    </submittedName>
</protein>
<dbReference type="InterPro" id="IPR001173">
    <property type="entry name" value="Glyco_trans_2-like"/>
</dbReference>
<dbReference type="RefSeq" id="WP_088257599.1">
    <property type="nucleotide sequence ID" value="NZ_NIDE01000014.1"/>
</dbReference>
<evidence type="ECO:0000256" key="3">
    <source>
        <dbReference type="ARBA" id="ARBA00022679"/>
    </source>
</evidence>
<dbReference type="PANTHER" id="PTHR43685">
    <property type="entry name" value="GLYCOSYLTRANSFERASE"/>
    <property type="match status" value="1"/>
</dbReference>
<accession>A0A225D815</accession>
<dbReference type="AlphaFoldDB" id="A0A225D815"/>
<feature type="domain" description="Glycosyltransferase 2-like" evidence="4">
    <location>
        <begin position="11"/>
        <end position="131"/>
    </location>
</feature>
<comment type="similarity">
    <text evidence="1">Belongs to the glycosyltransferase 2 family.</text>
</comment>
<evidence type="ECO:0000259" key="4">
    <source>
        <dbReference type="Pfam" id="PF00535"/>
    </source>
</evidence>
<dbReference type="EMBL" id="NIDE01000014">
    <property type="protein sequence ID" value="OWK37740.1"/>
    <property type="molecule type" value="Genomic_DNA"/>
</dbReference>
<name>A0A225D815_9BACT</name>